<comment type="similarity">
    <text evidence="2 13">Belongs to the class-I pyridine nucleotide-disulfide oxidoreductase family.</text>
</comment>
<evidence type="ECO:0000259" key="16">
    <source>
        <dbReference type="Pfam" id="PF07992"/>
    </source>
</evidence>
<keyword evidence="10 13" id="KW-0676">Redox-active center</keyword>
<organism evidence="17 18">
    <name type="scientific">Rhodocyclus gracilis</name>
    <dbReference type="NCBI Taxonomy" id="2929842"/>
    <lineage>
        <taxon>Bacteria</taxon>
        <taxon>Pseudomonadati</taxon>
        <taxon>Pseudomonadota</taxon>
        <taxon>Betaproteobacteria</taxon>
        <taxon>Rhodocyclales</taxon>
        <taxon>Rhodocyclaceae</taxon>
        <taxon>Rhodocyclus</taxon>
    </lineage>
</organism>
<gene>
    <name evidence="17" type="ORF">HCX48_11415</name>
</gene>
<dbReference type="EC" id="1.8.1.4" evidence="3"/>
<dbReference type="Pfam" id="PF02852">
    <property type="entry name" value="Pyr_redox_dim"/>
    <property type="match status" value="1"/>
</dbReference>
<dbReference type="InterPro" id="IPR016156">
    <property type="entry name" value="FAD/NAD-linked_Rdtase_dimer_sf"/>
</dbReference>
<keyword evidence="6 13" id="KW-0274">FAD</keyword>
<keyword evidence="7 13" id="KW-0560">Oxidoreductase</keyword>
<feature type="compositionally biased region" description="Basic and acidic residues" evidence="14">
    <location>
        <begin position="296"/>
        <end position="305"/>
    </location>
</feature>
<comment type="caution">
    <text evidence="17">The sequence shown here is derived from an EMBL/GenBank/DDBJ whole genome shotgun (WGS) entry which is preliminary data.</text>
</comment>
<accession>A0ABX0WKI5</accession>
<protein>
    <recommendedName>
        <fullName evidence="4">Dihydrolipoyl dehydrogenase</fullName>
        <ecNumber evidence="3">1.8.1.4</ecNumber>
    </recommendedName>
    <alternativeName>
        <fullName evidence="11">Dihydrolipoamide dehydrogenase</fullName>
    </alternativeName>
</protein>
<dbReference type="SUPFAM" id="SSF55424">
    <property type="entry name" value="FAD/NAD-linked reductases, dimerisation (C-terminal) domain"/>
    <property type="match status" value="1"/>
</dbReference>
<keyword evidence="18" id="KW-1185">Reference proteome</keyword>
<evidence type="ECO:0000256" key="8">
    <source>
        <dbReference type="ARBA" id="ARBA00023027"/>
    </source>
</evidence>
<reference evidence="18" key="1">
    <citation type="submission" date="2020-03" db="EMBL/GenBank/DDBJ databases">
        <title>Whole-genome sequence of the purple nonsulfur bacterium Rhodocyclus tenuis DSM112.</title>
        <authorList>
            <person name="Kyndt J.A."/>
            <person name="Meyer T.E."/>
        </authorList>
    </citation>
    <scope>NUCLEOTIDE SEQUENCE [LARGE SCALE GENOMIC DNA]</scope>
    <source>
        <strain evidence="18">DSM 112</strain>
    </source>
</reference>
<dbReference type="SUPFAM" id="SSF51905">
    <property type="entry name" value="FAD/NAD(P)-binding domain"/>
    <property type="match status" value="1"/>
</dbReference>
<dbReference type="Pfam" id="PF07992">
    <property type="entry name" value="Pyr_redox_2"/>
    <property type="match status" value="2"/>
</dbReference>
<evidence type="ECO:0000256" key="5">
    <source>
        <dbReference type="ARBA" id="ARBA00022630"/>
    </source>
</evidence>
<feature type="region of interest" description="Disordered" evidence="14">
    <location>
        <begin position="295"/>
        <end position="323"/>
    </location>
</feature>
<evidence type="ECO:0000313" key="18">
    <source>
        <dbReference type="Proteomes" id="UP000720344"/>
    </source>
</evidence>
<dbReference type="InterPro" id="IPR001100">
    <property type="entry name" value="Pyr_nuc-diS_OxRdtase"/>
</dbReference>
<feature type="domain" description="FAD/NAD(P)-binding" evidence="16">
    <location>
        <begin position="54"/>
        <end position="271"/>
    </location>
</feature>
<dbReference type="PRINTS" id="PR00411">
    <property type="entry name" value="PNDRDTASEI"/>
</dbReference>
<dbReference type="PRINTS" id="PR00368">
    <property type="entry name" value="FADPNR"/>
</dbReference>
<evidence type="ECO:0000256" key="10">
    <source>
        <dbReference type="ARBA" id="ARBA00023284"/>
    </source>
</evidence>
<keyword evidence="9" id="KW-1015">Disulfide bond</keyword>
<evidence type="ECO:0000256" key="14">
    <source>
        <dbReference type="SAM" id="MobiDB-lite"/>
    </source>
</evidence>
<evidence type="ECO:0000256" key="6">
    <source>
        <dbReference type="ARBA" id="ARBA00022827"/>
    </source>
</evidence>
<dbReference type="EMBL" id="JAATWB010000008">
    <property type="protein sequence ID" value="NJA89825.1"/>
    <property type="molecule type" value="Genomic_DNA"/>
</dbReference>
<comment type="cofactor">
    <cofactor evidence="1">
        <name>FAD</name>
        <dbReference type="ChEBI" id="CHEBI:57692"/>
    </cofactor>
</comment>
<evidence type="ECO:0000256" key="11">
    <source>
        <dbReference type="ARBA" id="ARBA00031281"/>
    </source>
</evidence>
<evidence type="ECO:0000259" key="15">
    <source>
        <dbReference type="Pfam" id="PF02852"/>
    </source>
</evidence>
<dbReference type="Gene3D" id="3.30.390.30">
    <property type="match status" value="1"/>
</dbReference>
<dbReference type="PROSITE" id="PS00076">
    <property type="entry name" value="PYRIDINE_REDOX_1"/>
    <property type="match status" value="1"/>
</dbReference>
<dbReference type="InterPro" id="IPR036188">
    <property type="entry name" value="FAD/NAD-bd_sf"/>
</dbReference>
<evidence type="ECO:0000256" key="1">
    <source>
        <dbReference type="ARBA" id="ARBA00001974"/>
    </source>
</evidence>
<evidence type="ECO:0000256" key="4">
    <source>
        <dbReference type="ARBA" id="ARBA00016961"/>
    </source>
</evidence>
<dbReference type="PANTHER" id="PTHR22912:SF160">
    <property type="entry name" value="DIHYDROLIPOYL DEHYDROGENASE"/>
    <property type="match status" value="1"/>
</dbReference>
<comment type="catalytic activity">
    <reaction evidence="12">
        <text>N(6)-[(R)-dihydrolipoyl]-L-lysyl-[protein] + NAD(+) = N(6)-[(R)-lipoyl]-L-lysyl-[protein] + NADH + H(+)</text>
        <dbReference type="Rhea" id="RHEA:15045"/>
        <dbReference type="Rhea" id="RHEA-COMP:10474"/>
        <dbReference type="Rhea" id="RHEA-COMP:10475"/>
        <dbReference type="ChEBI" id="CHEBI:15378"/>
        <dbReference type="ChEBI" id="CHEBI:57540"/>
        <dbReference type="ChEBI" id="CHEBI:57945"/>
        <dbReference type="ChEBI" id="CHEBI:83099"/>
        <dbReference type="ChEBI" id="CHEBI:83100"/>
        <dbReference type="EC" id="1.8.1.4"/>
    </reaction>
</comment>
<evidence type="ECO:0000256" key="3">
    <source>
        <dbReference type="ARBA" id="ARBA00012608"/>
    </source>
</evidence>
<feature type="domain" description="Pyridine nucleotide-disulphide oxidoreductase dimerisation" evidence="15">
    <location>
        <begin position="437"/>
        <end position="545"/>
    </location>
</feature>
<evidence type="ECO:0000313" key="17">
    <source>
        <dbReference type="EMBL" id="NJA89825.1"/>
    </source>
</evidence>
<evidence type="ECO:0000256" key="7">
    <source>
        <dbReference type="ARBA" id="ARBA00023002"/>
    </source>
</evidence>
<proteinExistence type="inferred from homology"/>
<evidence type="ECO:0000256" key="13">
    <source>
        <dbReference type="RuleBase" id="RU003691"/>
    </source>
</evidence>
<dbReference type="Proteomes" id="UP000720344">
    <property type="component" value="Unassembled WGS sequence"/>
</dbReference>
<keyword evidence="5 13" id="KW-0285">Flavoprotein</keyword>
<feature type="domain" description="FAD/NAD(P)-binding" evidence="16">
    <location>
        <begin position="335"/>
        <end position="418"/>
    </location>
</feature>
<sequence>MARRRRVSSSIWRIFSVICAGCCCDCAVRVAESRMSQNPETSRPASEPADSDCDVLVLGGGPGGYSAAFRSADLGRRVILVEQYATLGGVCLNVGCIPSKALLHVTGAMEEARALAAAGVTFAAPQVDLDRLRAHKDGVVRTLTSGLAGMAKGRKVTVVQGFGRFVDAQQIEVALPDGGSRRIRFAQAIVAAGSRPVRLPFLPESPRIVTSTGALALPAIPRRLLVIGGGIIGLEMATVYSALGSRITVAELGPTLMPGADRDLVKVWQKKNAWRFDRLLLDTGVVAARVLPESSAGERGEKRAETVASGELGKTGKMGNSAETGKTGEFAESAEFADSADIEVTFSNGETEVFDGVLVAVGRAPNGGLIGAEQAGIAVDARGFIPVDATMRTNVPHIFAVGDIVGQPMLAHKAVHEAHVAAVVAAGGKDAFDPLQIPSVAYTDPELAWTGKSERQCRDEGIAYGKSVFPWAASGRALANGRDEGFTKLIFDEQTHRVIGGGIVGPHAGDLIGEISLAIELGADASDIGRTIHPHPTLGETIGLAAEVFEGTCTDLPAARKR</sequence>
<evidence type="ECO:0000256" key="2">
    <source>
        <dbReference type="ARBA" id="ARBA00007532"/>
    </source>
</evidence>
<dbReference type="PANTHER" id="PTHR22912">
    <property type="entry name" value="DISULFIDE OXIDOREDUCTASE"/>
    <property type="match status" value="1"/>
</dbReference>
<dbReference type="InterPro" id="IPR012999">
    <property type="entry name" value="Pyr_OxRdtase_I_AS"/>
</dbReference>
<dbReference type="Gene3D" id="3.50.50.60">
    <property type="entry name" value="FAD/NAD(P)-binding domain"/>
    <property type="match status" value="3"/>
</dbReference>
<dbReference type="PIRSF" id="PIRSF000350">
    <property type="entry name" value="Mercury_reductase_MerA"/>
    <property type="match status" value="1"/>
</dbReference>
<dbReference type="InterPro" id="IPR023753">
    <property type="entry name" value="FAD/NAD-binding_dom"/>
</dbReference>
<name>A0ABX0WKI5_9RHOO</name>
<evidence type="ECO:0000256" key="9">
    <source>
        <dbReference type="ARBA" id="ARBA00023157"/>
    </source>
</evidence>
<dbReference type="InterPro" id="IPR050151">
    <property type="entry name" value="Class-I_Pyr_Nuc-Dis_Oxidored"/>
</dbReference>
<keyword evidence="8" id="KW-0520">NAD</keyword>
<dbReference type="InterPro" id="IPR004099">
    <property type="entry name" value="Pyr_nucl-diS_OxRdtase_dimer"/>
</dbReference>
<evidence type="ECO:0000256" key="12">
    <source>
        <dbReference type="ARBA" id="ARBA00049187"/>
    </source>
</evidence>